<name>A0ABV8SR52_9GAMM</name>
<accession>A0ABV8SR52</accession>
<gene>
    <name evidence="1" type="ORF">ACFPN2_12980</name>
</gene>
<evidence type="ECO:0000313" key="1">
    <source>
        <dbReference type="EMBL" id="MFC4309997.1"/>
    </source>
</evidence>
<protein>
    <submittedName>
        <fullName evidence="1">Uncharacterized protein</fullName>
    </submittedName>
</protein>
<proteinExistence type="predicted"/>
<organism evidence="1 2">
    <name type="scientific">Steroidobacter flavus</name>
    <dbReference type="NCBI Taxonomy" id="1842136"/>
    <lineage>
        <taxon>Bacteria</taxon>
        <taxon>Pseudomonadati</taxon>
        <taxon>Pseudomonadota</taxon>
        <taxon>Gammaproteobacteria</taxon>
        <taxon>Steroidobacterales</taxon>
        <taxon>Steroidobacteraceae</taxon>
        <taxon>Steroidobacter</taxon>
    </lineage>
</organism>
<comment type="caution">
    <text evidence="1">The sequence shown here is derived from an EMBL/GenBank/DDBJ whole genome shotgun (WGS) entry which is preliminary data.</text>
</comment>
<dbReference type="RefSeq" id="WP_380597126.1">
    <property type="nucleotide sequence ID" value="NZ_JBHSDU010000003.1"/>
</dbReference>
<dbReference type="Gene3D" id="1.10.4000.10">
    <property type="entry name" value="Flagellar transcriptional activator FlhD"/>
    <property type="match status" value="1"/>
</dbReference>
<dbReference type="EMBL" id="JBHSDU010000003">
    <property type="protein sequence ID" value="MFC4309997.1"/>
    <property type="molecule type" value="Genomic_DNA"/>
</dbReference>
<dbReference type="InterPro" id="IPR036194">
    <property type="entry name" value="FlhD_sf"/>
</dbReference>
<evidence type="ECO:0000313" key="2">
    <source>
        <dbReference type="Proteomes" id="UP001595904"/>
    </source>
</evidence>
<keyword evidence="2" id="KW-1185">Reference proteome</keyword>
<reference evidence="2" key="1">
    <citation type="journal article" date="2019" name="Int. J. Syst. Evol. Microbiol.">
        <title>The Global Catalogue of Microorganisms (GCM) 10K type strain sequencing project: providing services to taxonomists for standard genome sequencing and annotation.</title>
        <authorList>
            <consortium name="The Broad Institute Genomics Platform"/>
            <consortium name="The Broad Institute Genome Sequencing Center for Infectious Disease"/>
            <person name="Wu L."/>
            <person name="Ma J."/>
        </authorList>
    </citation>
    <scope>NUCLEOTIDE SEQUENCE [LARGE SCALE GENOMIC DNA]</scope>
    <source>
        <strain evidence="2">CGMCC 1.10759</strain>
    </source>
</reference>
<dbReference type="Proteomes" id="UP001595904">
    <property type="component" value="Unassembled WGS sequence"/>
</dbReference>
<sequence length="253" mass="28079">MIDDAGAHPIEVDDATAPVLHPALLARIHQLNLDYLELLVAERDATEASTQLQYLPPRQRGALSALSPRALRALAAMPYSLYSLGFEDENFWNAVCDSATSSSSAVQRYARVGDASAQCSFCEVALMEASHVAGKNMMAARMVYAMPYAAARRLINTPLWQIRCIAGRYSELMMPRWPTNPAFWPDLIRFAASNDTRRLHATRLLGVQLIAAELEVSCEISRQHPRIAPALASPRLRARKLQLSPRVSVLKKR</sequence>